<evidence type="ECO:0000256" key="15">
    <source>
        <dbReference type="HAMAP-Rule" id="MF_04003"/>
    </source>
</evidence>
<dbReference type="GO" id="GO:0019028">
    <property type="term" value="C:viral capsid"/>
    <property type="evidence" value="ECO:0007669"/>
    <property type="project" value="UniProtKB-UniRule"/>
</dbReference>
<dbReference type="GO" id="GO:0046718">
    <property type="term" value="P:symbiont entry into host cell"/>
    <property type="evidence" value="ECO:0007669"/>
    <property type="project" value="UniProtKB-KW"/>
</dbReference>
<keyword evidence="9 15" id="KW-1177">Microtubular inwards viral transport</keyword>
<dbReference type="Pfam" id="PF00513">
    <property type="entry name" value="Late_protein_L2"/>
    <property type="match status" value="1"/>
</dbReference>
<evidence type="ECO:0000256" key="7">
    <source>
        <dbReference type="ARBA" id="ARBA00022844"/>
    </source>
</evidence>
<dbReference type="GO" id="GO:0043657">
    <property type="term" value="C:host cell"/>
    <property type="evidence" value="ECO:0007669"/>
    <property type="project" value="GOC"/>
</dbReference>
<keyword evidence="1 15" id="KW-1163">Viral penetration into host nucleus</keyword>
<dbReference type="Proteomes" id="UP000246535">
    <property type="component" value="Segment"/>
</dbReference>
<keyword evidence="14 15" id="KW-1160">Virus entry into host cell</keyword>
<evidence type="ECO:0000313" key="17">
    <source>
        <dbReference type="EMBL" id="ASH99067.1"/>
    </source>
</evidence>
<evidence type="ECO:0000256" key="3">
    <source>
        <dbReference type="ARBA" id="ARBA00022561"/>
    </source>
</evidence>
<comment type="subunit">
    <text evidence="15">Interacts with major capsid protein L1. Interacts with E2; this interaction inhibits E2 transcriptional activity but not the DNA replication function E2. Interacts with host HSPA8; this interaction is required for L2 nuclear translocation. Interacts with host importins KPNB2 and KPNB3. Forms a complex with importin alpha2-beta1 heterodimers via interaction with the importin alpha2 adapter. Interacts with host DYNLT1; this interaction is essential for virus intracellular transport during entry. Interacts (via C-terminus) with host retromer subunits VPS35 AND VPS29.</text>
</comment>
<comment type="PTM">
    <text evidence="15">Highly phosphorylated.</text>
</comment>
<dbReference type="InterPro" id="IPR000784">
    <property type="entry name" value="Late_L2"/>
</dbReference>
<organism evidence="17">
    <name type="scientific">Ailuropoda melanoleuca papillomavirus 4</name>
    <dbReference type="NCBI Taxonomy" id="2016453"/>
    <lineage>
        <taxon>Viruses</taxon>
        <taxon>Monodnaviria</taxon>
        <taxon>Shotokuvirae</taxon>
        <taxon>Cossaviricota</taxon>
        <taxon>Papovaviricetes</taxon>
        <taxon>Zurhausenvirales</taxon>
        <taxon>Papillomaviridae</taxon>
        <taxon>Firstpapillomavirinae</taxon>
        <taxon>Dyonupapillomavirus</taxon>
        <taxon>Dyonupapillomavirus 1</taxon>
    </lineage>
</organism>
<dbReference type="EMBL" id="MF327537">
    <property type="protein sequence ID" value="ASH99067.1"/>
    <property type="molecule type" value="Genomic_DNA"/>
</dbReference>
<keyword evidence="12 15" id="KW-0238">DNA-binding</keyword>
<comment type="function">
    <text evidence="15">Minor protein of the capsid that localizes along the inner surface of the virion, within the central cavities beneath the L1 pentamers. Plays a role in capsid stabilization through interaction with the major capsid protein L1. Once the virion enters the host cell, L2 escorts the genomic DNA into the nucleus by promoting escape from the endosomal compartments and traffic through the host Golgi network. Mechanistically, the C-terminus of L2 possesses a cell-penetrating peptide that protudes from the host endosome, interacts with host cytoplasmic retromer cargo and thereby mediates the capsid delivery to the host trans-Golgi network. Plays a role through its interaction with host dynein in the intracellular microtubule-dependent transport of viral capsid toward the nucleus. Mediates the viral genome import into the nucleus through binding to host importins. Once within the nucleus, L2 localizes viral genomes to host PML bodies in order to activate early gene expression for establishment of infection. Later on, promotes late gene expression by interacting with the viral E2 protein and by inhibiting its transcriptional activation functions. During virion assembly, encapsidates the genome by direct interaction with the viral DNA.</text>
</comment>
<comment type="caution">
    <text evidence="15">Lacks conserved residue(s) required for the propagation of feature annotation.</text>
</comment>
<dbReference type="GO" id="GO:0003677">
    <property type="term" value="F:DNA binding"/>
    <property type="evidence" value="ECO:0007669"/>
    <property type="project" value="UniProtKB-UniRule"/>
</dbReference>
<gene>
    <name evidence="15" type="primary">L2</name>
</gene>
<evidence type="ECO:0000256" key="9">
    <source>
        <dbReference type="ARBA" id="ARBA00022952"/>
    </source>
</evidence>
<evidence type="ECO:0000256" key="1">
    <source>
        <dbReference type="ARBA" id="ARBA00022524"/>
    </source>
</evidence>
<dbReference type="HAMAP" id="MF_04003">
    <property type="entry name" value="PPV_L2"/>
    <property type="match status" value="1"/>
</dbReference>
<evidence type="ECO:0000256" key="6">
    <source>
        <dbReference type="ARBA" id="ARBA00022812"/>
    </source>
</evidence>
<dbReference type="GO" id="GO:0075521">
    <property type="term" value="P:microtubule-dependent intracellular transport of viral material towards nucleus"/>
    <property type="evidence" value="ECO:0007669"/>
    <property type="project" value="UniProtKB-UniRule"/>
</dbReference>
<keyword evidence="4 15" id="KW-1048">Host nucleus</keyword>
<accession>A0A220IGG0</accession>
<evidence type="ECO:0000256" key="2">
    <source>
        <dbReference type="ARBA" id="ARBA00022553"/>
    </source>
</evidence>
<evidence type="ECO:0000256" key="14">
    <source>
        <dbReference type="ARBA" id="ARBA00023296"/>
    </source>
</evidence>
<name>A0A220IGG0_9PAPI</name>
<keyword evidence="8 15" id="KW-0426">Late protein</keyword>
<keyword evidence="13 15" id="KW-1015">Disulfide bond</keyword>
<evidence type="ECO:0000256" key="8">
    <source>
        <dbReference type="ARBA" id="ARBA00022921"/>
    </source>
</evidence>
<keyword evidence="3 15" id="KW-0167">Capsid protein</keyword>
<evidence type="ECO:0000256" key="11">
    <source>
        <dbReference type="ARBA" id="ARBA00023120"/>
    </source>
</evidence>
<keyword evidence="6" id="KW-1040">Host Golgi apparatus</keyword>
<evidence type="ECO:0000256" key="10">
    <source>
        <dbReference type="ARBA" id="ARBA00023046"/>
    </source>
</evidence>
<feature type="disulfide bond" evidence="15">
    <location>
        <begin position="19"/>
        <end position="25"/>
    </location>
</feature>
<comment type="subcellular location">
    <subcellularLocation>
        <location evidence="15">Virion</location>
    </subcellularLocation>
    <subcellularLocation>
        <location evidence="15">Host nucleus</location>
    </subcellularLocation>
</comment>
<dbReference type="GO" id="GO:0042025">
    <property type="term" value="C:host cell nucleus"/>
    <property type="evidence" value="ECO:0007669"/>
    <property type="project" value="UniProtKB-SubCell"/>
</dbReference>
<protein>
    <recommendedName>
        <fullName evidence="15">Minor capsid protein L2</fullName>
    </recommendedName>
</protein>
<keyword evidence="5 15" id="KW-0945">Host-virus interaction</keyword>
<proteinExistence type="inferred from homology"/>
<evidence type="ECO:0000256" key="5">
    <source>
        <dbReference type="ARBA" id="ARBA00022581"/>
    </source>
</evidence>
<keyword evidence="11 15" id="KW-1176">Cytoplasmic inwards viral transport</keyword>
<feature type="region of interest" description="Disordered" evidence="16">
    <location>
        <begin position="219"/>
        <end position="244"/>
    </location>
</feature>
<keyword evidence="10" id="KW-1039">Host endosome</keyword>
<evidence type="ECO:0000256" key="13">
    <source>
        <dbReference type="ARBA" id="ARBA00023157"/>
    </source>
</evidence>
<evidence type="ECO:0000256" key="16">
    <source>
        <dbReference type="SAM" id="MobiDB-lite"/>
    </source>
</evidence>
<dbReference type="GO" id="GO:0075732">
    <property type="term" value="P:viral penetration into host nucleus"/>
    <property type="evidence" value="ECO:0007669"/>
    <property type="project" value="UniProtKB-KW"/>
</dbReference>
<keyword evidence="7 15" id="KW-0946">Virion</keyword>
<evidence type="ECO:0000256" key="4">
    <source>
        <dbReference type="ARBA" id="ARBA00022562"/>
    </source>
</evidence>
<comment type="similarity">
    <text evidence="15">Belongs to the papillomaviridae L2 protein family.</text>
</comment>
<evidence type="ECO:0000256" key="12">
    <source>
        <dbReference type="ARBA" id="ARBA00023125"/>
    </source>
</evidence>
<sequence length="494" mass="52013">MPRARRVRRANPTDLYRTCKAAGTCPEDVINKVEGSTVADKILRYGSLGVFFGGLGISTGAGRGGRLGYTPLGGDPTGGVRVGGGGRVVRPPVPVDAVGPTDILPVDALDPSVVPLVDATDASVTLVEGAAEVPSGVPRVPPGGAGGAPVVTSDTSSSAVLEVAPEPSVSTRTTVSRSQFSNPAFEVTASSTNNYGETSGTNNIFVTRGSEGVGVGEEIPLAEFPRSSTPRDTPPPRPRRGGYPTRFIEHVPFDTVEGVLSYEYQNPAYDDSGLRLGPDEALERPADAQLGFTRLSSPKFSTSTTGRARVFRTGLRPSMTLRSGLRIGSQVHLYHDISDITEPEVIELQTIAETSSPSSVSSIDRAFEVIDLSSSDTVSLESGHHSSLADDSDIPLITGRLSFSVGPGAVPRTTLSLEVPIRGPLAIPPDNAWDGADVGVVVGPSRPVDASVPWTPLLPTRPPALGGFPGTDYYLHPGLSHRKRRKRRPFWFLL</sequence>
<keyword evidence="2 15" id="KW-0597">Phosphoprotein</keyword>
<reference evidence="17" key="1">
    <citation type="journal article" date="2017" name="Microbiome">
        <title>Virome comparisons in wild-diseased and healthy captive giant pandas.</title>
        <authorList>
            <person name="Zhang W."/>
            <person name="Yang S."/>
            <person name="Shan T."/>
            <person name="Hou R."/>
            <person name="Liu Z."/>
            <person name="Li W."/>
            <person name="Guo L."/>
            <person name="Wang Y."/>
            <person name="Chen P."/>
            <person name="Wang X."/>
            <person name="Feng F."/>
            <person name="Wang H."/>
            <person name="Chen C."/>
            <person name="Shen Q."/>
            <person name="Zhou C."/>
            <person name="Hua X."/>
            <person name="Cui L."/>
            <person name="Deng X."/>
            <person name="Zhang Z."/>
            <person name="Qi D."/>
            <person name="Delwart E."/>
        </authorList>
    </citation>
    <scope>NUCLEOTIDE SEQUENCE [LARGE SCALE GENOMIC DNA]</scope>
    <source>
        <strain evidence="17">Gpam003</strain>
    </source>
</reference>
<dbReference type="GO" id="GO:0005198">
    <property type="term" value="F:structural molecule activity"/>
    <property type="evidence" value="ECO:0007669"/>
    <property type="project" value="UniProtKB-UniRule"/>
</dbReference>